<keyword evidence="5" id="KW-0717">Septation</keyword>
<evidence type="ECO:0000313" key="11">
    <source>
        <dbReference type="Proteomes" id="UP000279384"/>
    </source>
</evidence>
<dbReference type="Gene3D" id="1.20.5.50">
    <property type="match status" value="1"/>
</dbReference>
<gene>
    <name evidence="10" type="ORF">C8E02_3173</name>
</gene>
<dbReference type="Pfam" id="PF05164">
    <property type="entry name" value="ZapA"/>
    <property type="match status" value="1"/>
</dbReference>
<evidence type="ECO:0000256" key="9">
    <source>
        <dbReference type="ARBA" id="ARBA00033158"/>
    </source>
</evidence>
<dbReference type="InterPro" id="IPR042233">
    <property type="entry name" value="Cell_div_ZapA_N"/>
</dbReference>
<keyword evidence="6" id="KW-0131">Cell cycle</keyword>
<comment type="function">
    <text evidence="7">Activator of cell division through the inhibition of FtsZ GTPase activity, therefore promoting FtsZ assembly into bundles of protofilaments necessary for the formation of the division Z ring. It is recruited early at mid-cell but it is not essential for cell division.</text>
</comment>
<evidence type="ECO:0000256" key="4">
    <source>
        <dbReference type="ARBA" id="ARBA00022618"/>
    </source>
</evidence>
<dbReference type="RefSeq" id="WP_047968000.1">
    <property type="nucleotide sequence ID" value="NZ_JAQQKZ010000010.1"/>
</dbReference>
<evidence type="ECO:0000256" key="3">
    <source>
        <dbReference type="ARBA" id="ARBA00022490"/>
    </source>
</evidence>
<evidence type="ECO:0000256" key="1">
    <source>
        <dbReference type="ARBA" id="ARBA00004496"/>
    </source>
</evidence>
<dbReference type="GO" id="GO:0043093">
    <property type="term" value="P:FtsZ-dependent cytokinesis"/>
    <property type="evidence" value="ECO:0007669"/>
    <property type="project" value="TreeGrafter"/>
</dbReference>
<dbReference type="EMBL" id="RBID01000019">
    <property type="protein sequence ID" value="RKQ53241.1"/>
    <property type="molecule type" value="Genomic_DNA"/>
</dbReference>
<keyword evidence="4 10" id="KW-0132">Cell division</keyword>
<keyword evidence="3" id="KW-0963">Cytoplasm</keyword>
<dbReference type="AlphaFoldDB" id="A0A495AWY9"/>
<dbReference type="GO" id="GO:0005829">
    <property type="term" value="C:cytosol"/>
    <property type="evidence" value="ECO:0007669"/>
    <property type="project" value="TreeGrafter"/>
</dbReference>
<dbReference type="InterPro" id="IPR036192">
    <property type="entry name" value="Cell_div_ZapA-like_sf"/>
</dbReference>
<dbReference type="GO" id="GO:0032153">
    <property type="term" value="C:cell division site"/>
    <property type="evidence" value="ECO:0007669"/>
    <property type="project" value="TreeGrafter"/>
</dbReference>
<comment type="caution">
    <text evidence="10">The sequence shown here is derived from an EMBL/GenBank/DDBJ whole genome shotgun (WGS) entry which is preliminary data.</text>
</comment>
<evidence type="ECO:0000256" key="8">
    <source>
        <dbReference type="ARBA" id="ARBA00026068"/>
    </source>
</evidence>
<dbReference type="GO" id="GO:0030428">
    <property type="term" value="C:cell septum"/>
    <property type="evidence" value="ECO:0007669"/>
    <property type="project" value="TreeGrafter"/>
</dbReference>
<dbReference type="Gene3D" id="3.30.160.880">
    <property type="entry name" value="Cell division protein ZapA protomer, N-terminal domain"/>
    <property type="match status" value="1"/>
</dbReference>
<dbReference type="PANTHER" id="PTHR34981">
    <property type="entry name" value="CELL DIVISION PROTEIN ZAPA"/>
    <property type="match status" value="1"/>
</dbReference>
<dbReference type="GO" id="GO:0000917">
    <property type="term" value="P:division septum assembly"/>
    <property type="evidence" value="ECO:0007669"/>
    <property type="project" value="UniProtKB-KW"/>
</dbReference>
<evidence type="ECO:0000313" key="10">
    <source>
        <dbReference type="EMBL" id="RKQ53241.1"/>
    </source>
</evidence>
<evidence type="ECO:0000256" key="2">
    <source>
        <dbReference type="ARBA" id="ARBA00015195"/>
    </source>
</evidence>
<evidence type="ECO:0000256" key="6">
    <source>
        <dbReference type="ARBA" id="ARBA00023306"/>
    </source>
</evidence>
<reference evidence="10 11" key="1">
    <citation type="submission" date="2018-10" db="EMBL/GenBank/DDBJ databases">
        <title>Genomic Encyclopedia of Type Strains, Phase IV (KMG-IV): sequencing the most valuable type-strain genomes for metagenomic binning, comparative biology and taxonomic classification.</title>
        <authorList>
            <person name="Goeker M."/>
        </authorList>
    </citation>
    <scope>NUCLEOTIDE SEQUENCE [LARGE SCALE GENOMIC DNA]</scope>
    <source>
        <strain evidence="10 11">DSM 3303</strain>
    </source>
</reference>
<comment type="subunit">
    <text evidence="8">Homodimer. Interacts with FtsZ.</text>
</comment>
<dbReference type="Proteomes" id="UP000279384">
    <property type="component" value="Unassembled WGS sequence"/>
</dbReference>
<name>A0A495AWY9_VOGIN</name>
<proteinExistence type="predicted"/>
<protein>
    <recommendedName>
        <fullName evidence="2">Cell division protein ZapA</fullName>
    </recommendedName>
    <alternativeName>
        <fullName evidence="9">Z ring-associated protein ZapA</fullName>
    </alternativeName>
</protein>
<sequence>MSEIVQVDVTLLGRQFTIGTPLEERDTLEQAVRLLADKIQAIQSGGRIVDADKIAIMAALNIAHDLLKVKVGDGGLEMATIRRKIQHMSEAADEALRQSQQNLF</sequence>
<dbReference type="InterPro" id="IPR007838">
    <property type="entry name" value="Cell_div_ZapA-like"/>
</dbReference>
<dbReference type="GO" id="GO:0000921">
    <property type="term" value="P:septin ring assembly"/>
    <property type="evidence" value="ECO:0007669"/>
    <property type="project" value="TreeGrafter"/>
</dbReference>
<organism evidence="10 11">
    <name type="scientific">Vogesella indigofera</name>
    <name type="common">Pseudomonas indigofera</name>
    <dbReference type="NCBI Taxonomy" id="45465"/>
    <lineage>
        <taxon>Bacteria</taxon>
        <taxon>Pseudomonadati</taxon>
        <taxon>Pseudomonadota</taxon>
        <taxon>Betaproteobacteria</taxon>
        <taxon>Neisseriales</taxon>
        <taxon>Chromobacteriaceae</taxon>
        <taxon>Vogesella</taxon>
    </lineage>
</organism>
<comment type="subcellular location">
    <subcellularLocation>
        <location evidence="1">Cytoplasm</location>
    </subcellularLocation>
</comment>
<dbReference type="SUPFAM" id="SSF102829">
    <property type="entry name" value="Cell division protein ZapA-like"/>
    <property type="match status" value="1"/>
</dbReference>
<evidence type="ECO:0000256" key="7">
    <source>
        <dbReference type="ARBA" id="ARBA00024910"/>
    </source>
</evidence>
<accession>A0A495AWY9</accession>
<evidence type="ECO:0000256" key="5">
    <source>
        <dbReference type="ARBA" id="ARBA00023210"/>
    </source>
</evidence>
<dbReference type="PANTHER" id="PTHR34981:SF1">
    <property type="entry name" value="CELL DIVISION PROTEIN ZAPA"/>
    <property type="match status" value="1"/>
</dbReference>